<keyword evidence="1" id="KW-1133">Transmembrane helix</keyword>
<keyword evidence="1" id="KW-0472">Membrane</keyword>
<dbReference type="OrthoDB" id="85914at2157"/>
<dbReference type="GeneID" id="33323396"/>
<organism evidence="2 3">
    <name type="scientific">Thermococcus celer Vu 13 = JCM 8558</name>
    <dbReference type="NCBI Taxonomy" id="1293037"/>
    <lineage>
        <taxon>Archaea</taxon>
        <taxon>Methanobacteriati</taxon>
        <taxon>Methanobacteriota</taxon>
        <taxon>Thermococci</taxon>
        <taxon>Thermococcales</taxon>
        <taxon>Thermococcaceae</taxon>
        <taxon>Thermococcus</taxon>
    </lineage>
</organism>
<accession>A0A218P084</accession>
<sequence length="481" mass="52717">MRRGQLLSLDAMLSLVMVIMILGTVTTTADNLRGEITSLLGWYERANVADNMLDVLVKNPGVPSDWEANPSGVKVVGLRSENYTYALSYEKLLALKNHFDDASVKESLLNLSMGKDFRMEFYLSSFNVSISGRFPRYYLHNLLLPGNDLGNVKISKAGPGNTEFSISYINLTRDGTSYVNGDVCSLTLENSGNVFLKPGDHLVFVATEAINVTVQGGQTFEKTLPSNVKVEFEVIDSTSQYRMSVTGCPGNITSIHIGGQGQVQIRISARDNALPQLKSNFTGAREFLENGESFHSFAMINGSIVNDGAVIDKSMGNSPWIEPAERVTTVSRFAYNLSGGPSKEEPIVYGVMRYNPPLGTSLRVKVSSASQGNLTLISVLGTEVRGLFVYGNSTELKATLAYYENGKVSLKYYEGSGSTITVPFEELFGPNAKDKPIGLWLYSLNGWGRDHVSLDVVPSIKYLMEPKLDEAIIKLLVWDDS</sequence>
<keyword evidence="1" id="KW-0812">Transmembrane</keyword>
<dbReference type="KEGG" id="tce:A3L02_01555"/>
<feature type="transmembrane region" description="Helical" evidence="1">
    <location>
        <begin position="7"/>
        <end position="25"/>
    </location>
</feature>
<dbReference type="RefSeq" id="WP_088862310.1">
    <property type="nucleotide sequence ID" value="NZ_CP014854.1"/>
</dbReference>
<dbReference type="EMBL" id="CP014854">
    <property type="protein sequence ID" value="ASI98344.1"/>
    <property type="molecule type" value="Genomic_DNA"/>
</dbReference>
<keyword evidence="3" id="KW-1185">Reference proteome</keyword>
<name>A0A218P084_THECE</name>
<evidence type="ECO:0000313" key="3">
    <source>
        <dbReference type="Proteomes" id="UP000197156"/>
    </source>
</evidence>
<dbReference type="AlphaFoldDB" id="A0A218P084"/>
<evidence type="ECO:0000256" key="1">
    <source>
        <dbReference type="SAM" id="Phobius"/>
    </source>
</evidence>
<evidence type="ECO:0000313" key="2">
    <source>
        <dbReference type="EMBL" id="ASI98344.1"/>
    </source>
</evidence>
<protein>
    <submittedName>
        <fullName evidence="2">Uncharacterized protein</fullName>
    </submittedName>
</protein>
<reference evidence="2 3" key="1">
    <citation type="submission" date="2016-03" db="EMBL/GenBank/DDBJ databases">
        <title>Complete genome sequence of Thermococcus celer.</title>
        <authorList>
            <person name="Oger P.M."/>
        </authorList>
    </citation>
    <scope>NUCLEOTIDE SEQUENCE [LARGE SCALE GENOMIC DNA]</scope>
    <source>
        <strain evidence="2 3">Vu 13</strain>
    </source>
</reference>
<proteinExistence type="predicted"/>
<gene>
    <name evidence="2" type="ORF">A3L02_01555</name>
</gene>
<dbReference type="Proteomes" id="UP000197156">
    <property type="component" value="Chromosome"/>
</dbReference>